<keyword evidence="1" id="KW-0812">Transmembrane</keyword>
<sequence length="163" mass="18832">MYIPAWILVIVIAAVAFYYFRKQKVKNDIHPYIKTAMKKKNGNPTYDQMLKMDEREFQQWLLLRNETDREKLLAEMIDHEDRTGSFRKTAKGKEVSGGAQAILDVFDIDKNARIVRTFGKVKEVLTENEKEGIDLVEHAIFAKAASDHVGLGDKMEKERNAEK</sequence>
<name>A0A0G0ZIV2_9BACT</name>
<proteinExistence type="predicted"/>
<comment type="caution">
    <text evidence="2">The sequence shown here is derived from an EMBL/GenBank/DDBJ whole genome shotgun (WGS) entry which is preliminary data.</text>
</comment>
<feature type="transmembrane region" description="Helical" evidence="1">
    <location>
        <begin position="6"/>
        <end position="21"/>
    </location>
</feature>
<evidence type="ECO:0000256" key="1">
    <source>
        <dbReference type="SAM" id="Phobius"/>
    </source>
</evidence>
<accession>A0A0G0ZIV2</accession>
<gene>
    <name evidence="2" type="ORF">UV11_C0006G0004</name>
</gene>
<evidence type="ECO:0000313" key="2">
    <source>
        <dbReference type="EMBL" id="KKS48599.1"/>
    </source>
</evidence>
<keyword evidence="1" id="KW-0472">Membrane</keyword>
<dbReference type="AlphaFoldDB" id="A0A0G0ZIV2"/>
<keyword evidence="1" id="KW-1133">Transmembrane helix</keyword>
<evidence type="ECO:0000313" key="3">
    <source>
        <dbReference type="Proteomes" id="UP000034036"/>
    </source>
</evidence>
<protein>
    <submittedName>
        <fullName evidence="2">Uncharacterized protein</fullName>
    </submittedName>
</protein>
<reference evidence="2 3" key="1">
    <citation type="journal article" date="2015" name="Nature">
        <title>rRNA introns, odd ribosomes, and small enigmatic genomes across a large radiation of phyla.</title>
        <authorList>
            <person name="Brown C.T."/>
            <person name="Hug L.A."/>
            <person name="Thomas B.C."/>
            <person name="Sharon I."/>
            <person name="Castelle C.J."/>
            <person name="Singh A."/>
            <person name="Wilkins M.J."/>
            <person name="Williams K.H."/>
            <person name="Banfield J.F."/>
        </authorList>
    </citation>
    <scope>NUCLEOTIDE SEQUENCE [LARGE SCALE GENOMIC DNA]</scope>
</reference>
<organism evidence="2 3">
    <name type="scientific">Candidatus Giovannonibacteria bacterium GW2011_GWF2_42_19</name>
    <dbReference type="NCBI Taxonomy" id="1618659"/>
    <lineage>
        <taxon>Bacteria</taxon>
        <taxon>Candidatus Giovannoniibacteriota</taxon>
    </lineage>
</organism>
<dbReference type="Proteomes" id="UP000034036">
    <property type="component" value="Unassembled WGS sequence"/>
</dbReference>
<dbReference type="EMBL" id="LCDF01000006">
    <property type="protein sequence ID" value="KKS48599.1"/>
    <property type="molecule type" value="Genomic_DNA"/>
</dbReference>